<accession>A0ABR4A147</accession>
<dbReference type="EMBL" id="JBEFKJ010000030">
    <property type="protein sequence ID" value="KAL2038763.1"/>
    <property type="molecule type" value="Genomic_DNA"/>
</dbReference>
<protein>
    <submittedName>
        <fullName evidence="2">Uncharacterized protein</fullName>
    </submittedName>
</protein>
<keyword evidence="1" id="KW-0812">Transmembrane</keyword>
<evidence type="ECO:0000256" key="1">
    <source>
        <dbReference type="SAM" id="Phobius"/>
    </source>
</evidence>
<keyword evidence="3" id="KW-1185">Reference proteome</keyword>
<gene>
    <name evidence="2" type="ORF">N7G274_008521</name>
</gene>
<proteinExistence type="predicted"/>
<name>A0ABR4A147_9LECA</name>
<keyword evidence="1" id="KW-1133">Transmembrane helix</keyword>
<keyword evidence="1" id="KW-0472">Membrane</keyword>
<dbReference type="Proteomes" id="UP001590950">
    <property type="component" value="Unassembled WGS sequence"/>
</dbReference>
<comment type="caution">
    <text evidence="2">The sequence shown here is derived from an EMBL/GenBank/DDBJ whole genome shotgun (WGS) entry which is preliminary data.</text>
</comment>
<reference evidence="2 3" key="1">
    <citation type="submission" date="2024-09" db="EMBL/GenBank/DDBJ databases">
        <title>Rethinking Asexuality: The Enigmatic Case of Functional Sexual Genes in Lepraria (Stereocaulaceae).</title>
        <authorList>
            <person name="Doellman M."/>
            <person name="Sun Y."/>
            <person name="Barcenas-Pena A."/>
            <person name="Lumbsch H.T."/>
            <person name="Grewe F."/>
        </authorList>
    </citation>
    <scope>NUCLEOTIDE SEQUENCE [LARGE SCALE GENOMIC DNA]</scope>
    <source>
        <strain evidence="2 3">Mercado 3170</strain>
    </source>
</reference>
<feature type="transmembrane region" description="Helical" evidence="1">
    <location>
        <begin position="20"/>
        <end position="44"/>
    </location>
</feature>
<sequence>MGSMPPSAPTAPSLSHDSLASHVLGILSAMFVLVTLVVVARFCIHLRIARARLGAEDWCFFVGWAWAVAFDLNNIIQTNFGLGRHTYDSSTSTNTRVSLEVNKLNTYLRNSQC</sequence>
<evidence type="ECO:0000313" key="3">
    <source>
        <dbReference type="Proteomes" id="UP001590950"/>
    </source>
</evidence>
<organism evidence="2 3">
    <name type="scientific">Stereocaulon virgatum</name>
    <dbReference type="NCBI Taxonomy" id="373712"/>
    <lineage>
        <taxon>Eukaryota</taxon>
        <taxon>Fungi</taxon>
        <taxon>Dikarya</taxon>
        <taxon>Ascomycota</taxon>
        <taxon>Pezizomycotina</taxon>
        <taxon>Lecanoromycetes</taxon>
        <taxon>OSLEUM clade</taxon>
        <taxon>Lecanoromycetidae</taxon>
        <taxon>Lecanorales</taxon>
        <taxon>Lecanorineae</taxon>
        <taxon>Stereocaulaceae</taxon>
        <taxon>Stereocaulon</taxon>
    </lineage>
</organism>
<evidence type="ECO:0000313" key="2">
    <source>
        <dbReference type="EMBL" id="KAL2038763.1"/>
    </source>
</evidence>